<feature type="transmembrane region" description="Helical" evidence="1">
    <location>
        <begin position="293"/>
        <end position="314"/>
    </location>
</feature>
<dbReference type="AlphaFoldDB" id="A0A7S2AAE9"/>
<name>A0A7S2AAE9_TRICV</name>
<protein>
    <recommendedName>
        <fullName evidence="4">4Fe-4S ferredoxin-type domain-containing protein</fullName>
    </recommendedName>
</protein>
<feature type="chain" id="PRO_5031042151" description="4Fe-4S ferredoxin-type domain-containing protein" evidence="2">
    <location>
        <begin position="18"/>
        <end position="348"/>
    </location>
</feature>
<gene>
    <name evidence="3" type="ORF">OSIN01602_LOCUS22897</name>
</gene>
<feature type="signal peptide" evidence="2">
    <location>
        <begin position="1"/>
        <end position="17"/>
    </location>
</feature>
<sequence length="348" mass="38646">MKSTLMLLALWPTAALAALSLGTDAVSGQRILEDANGNQYQYLNDLSSYHTQFGMCVRVKIPNDDDGEGNSYFYNNRYHAQFVPYASFHVCENSGCGSSCDYTTHYATDLATYLEANVDYIQNYCGACAAQCRRRRLEDQEEEEEYDMYADCSTCGNQCALLLGNGRGGTDETNYLECQEAYADDDGIQYFSGPQCSSDGNLVIGLFYDDECSVKASSAYDLDFAFNTFETIETMCVDCSQDDTCDDLYGDSLHCRNGVASGQDEDIPVCKTLSRASKEWTFAERRKSHTGTIIYSILAISFVGLFFFLSYTYFVRHQSKVVLTSLEYGDVVSPATDYVAGANLPEIS</sequence>
<dbReference type="EMBL" id="HBGO01039502">
    <property type="protein sequence ID" value="CAD9362612.1"/>
    <property type="molecule type" value="Transcribed_RNA"/>
</dbReference>
<reference evidence="3" key="1">
    <citation type="submission" date="2021-01" db="EMBL/GenBank/DDBJ databases">
        <authorList>
            <person name="Corre E."/>
            <person name="Pelletier E."/>
            <person name="Niang G."/>
            <person name="Scheremetjew M."/>
            <person name="Finn R."/>
            <person name="Kale V."/>
            <person name="Holt S."/>
            <person name="Cochrane G."/>
            <person name="Meng A."/>
            <person name="Brown T."/>
            <person name="Cohen L."/>
        </authorList>
    </citation>
    <scope>NUCLEOTIDE SEQUENCE</scope>
    <source>
        <strain evidence="3">Grunow 1884</strain>
    </source>
</reference>
<evidence type="ECO:0000313" key="3">
    <source>
        <dbReference type="EMBL" id="CAD9362612.1"/>
    </source>
</evidence>
<evidence type="ECO:0000256" key="2">
    <source>
        <dbReference type="SAM" id="SignalP"/>
    </source>
</evidence>
<proteinExistence type="predicted"/>
<organism evidence="3">
    <name type="scientific">Trieres chinensis</name>
    <name type="common">Marine centric diatom</name>
    <name type="synonym">Odontella sinensis</name>
    <dbReference type="NCBI Taxonomy" id="1514140"/>
    <lineage>
        <taxon>Eukaryota</taxon>
        <taxon>Sar</taxon>
        <taxon>Stramenopiles</taxon>
        <taxon>Ochrophyta</taxon>
        <taxon>Bacillariophyta</taxon>
        <taxon>Mediophyceae</taxon>
        <taxon>Biddulphiophycidae</taxon>
        <taxon>Eupodiscales</taxon>
        <taxon>Parodontellaceae</taxon>
        <taxon>Trieres</taxon>
    </lineage>
</organism>
<accession>A0A7S2AAE9</accession>
<keyword evidence="2" id="KW-0732">Signal</keyword>
<evidence type="ECO:0008006" key="4">
    <source>
        <dbReference type="Google" id="ProtNLM"/>
    </source>
</evidence>
<keyword evidence="1" id="KW-0472">Membrane</keyword>
<keyword evidence="1" id="KW-0812">Transmembrane</keyword>
<keyword evidence="1" id="KW-1133">Transmembrane helix</keyword>
<evidence type="ECO:0000256" key="1">
    <source>
        <dbReference type="SAM" id="Phobius"/>
    </source>
</evidence>